<proteinExistence type="inferred from homology"/>
<gene>
    <name evidence="5" type="primary">msrA</name>
    <name evidence="8" type="ORF">A3843_07545</name>
</gene>
<dbReference type="Proteomes" id="UP000185783">
    <property type="component" value="Unassembled WGS sequence"/>
</dbReference>
<evidence type="ECO:0000313" key="9">
    <source>
        <dbReference type="Proteomes" id="UP000185783"/>
    </source>
</evidence>
<dbReference type="GO" id="GO:0033744">
    <property type="term" value="F:L-methionine:thioredoxin-disulfide S-oxidoreductase activity"/>
    <property type="evidence" value="ECO:0007669"/>
    <property type="project" value="RHEA"/>
</dbReference>
<evidence type="ECO:0000256" key="3">
    <source>
        <dbReference type="ARBA" id="ARBA00047806"/>
    </source>
</evidence>
<comment type="similarity">
    <text evidence="1 5">Belongs to the MsrA Met sulfoxide reductase family.</text>
</comment>
<comment type="caution">
    <text evidence="8">The sequence shown here is derived from an EMBL/GenBank/DDBJ whole genome shotgun (WGS) entry which is preliminary data.</text>
</comment>
<dbReference type="Pfam" id="PF01625">
    <property type="entry name" value="PMSR"/>
    <property type="match status" value="1"/>
</dbReference>
<dbReference type="EC" id="1.8.4.11" evidence="5"/>
<organism evidence="8 9">
    <name type="scientific">Pseudovibrio exalbescens</name>
    <dbReference type="NCBI Taxonomy" id="197461"/>
    <lineage>
        <taxon>Bacteria</taxon>
        <taxon>Pseudomonadati</taxon>
        <taxon>Pseudomonadota</taxon>
        <taxon>Alphaproteobacteria</taxon>
        <taxon>Hyphomicrobiales</taxon>
        <taxon>Stappiaceae</taxon>
        <taxon>Pseudovibrio</taxon>
    </lineage>
</organism>
<evidence type="ECO:0000256" key="2">
    <source>
        <dbReference type="ARBA" id="ARBA00023002"/>
    </source>
</evidence>
<dbReference type="PANTHER" id="PTHR42799">
    <property type="entry name" value="MITOCHONDRIAL PEPTIDE METHIONINE SULFOXIDE REDUCTASE"/>
    <property type="match status" value="1"/>
</dbReference>
<dbReference type="InterPro" id="IPR036509">
    <property type="entry name" value="Met_Sox_Rdtase_MsrA_sf"/>
</dbReference>
<dbReference type="NCBIfam" id="TIGR00401">
    <property type="entry name" value="msrA"/>
    <property type="match status" value="1"/>
</dbReference>
<protein>
    <recommendedName>
        <fullName evidence="5">Peptide methionine sulfoxide reductase MsrA</fullName>
        <shortName evidence="5">Protein-methionine-S-oxide reductase</shortName>
        <ecNumber evidence="5">1.8.4.11</ecNumber>
    </recommendedName>
    <alternativeName>
        <fullName evidence="5">Peptide-methionine (S)-S-oxide reductase</fullName>
        <shortName evidence="5">Peptide Met(O) reductase</shortName>
    </alternativeName>
</protein>
<dbReference type="GO" id="GO:0008113">
    <property type="term" value="F:peptide-methionine (S)-S-oxide reductase activity"/>
    <property type="evidence" value="ECO:0007669"/>
    <property type="project" value="UniProtKB-UniRule"/>
</dbReference>
<comment type="function">
    <text evidence="5">Has an important function as a repair enzyme for proteins that have been inactivated by oxidation. Catalyzes the reversible oxidation-reduction of methionine sulfoxide in proteins to methionine.</text>
</comment>
<sequence length="212" mass="23376">MTLLANRFSKQTAEGSLPGRDTPLTSPGNHQVSGIPINGPYPEGLRELVVGMGCFWGAERLFWPLPGVHVTGVGYAGGTTPNPTYNEVSTGRTGHTEVVKIVFDPAHLPLTDLLKVFWENHDPTQGMRQGNDIGSQYRSAVYVMDEDQLTAAEESLILFQKALRSESIKRTITTELKMAHNFYWAEDYHQQYLAKHPEGYCGLKGIGVAFPG</sequence>
<keyword evidence="9" id="KW-1185">Reference proteome</keyword>
<keyword evidence="2 5" id="KW-0560">Oxidoreductase</keyword>
<evidence type="ECO:0000313" key="8">
    <source>
        <dbReference type="EMBL" id="OKL44681.1"/>
    </source>
</evidence>
<feature type="active site" evidence="5">
    <location>
        <position position="54"/>
    </location>
</feature>
<feature type="domain" description="Peptide methionine sulphoxide reductase MsrA" evidence="7">
    <location>
        <begin position="48"/>
        <end position="201"/>
    </location>
</feature>
<comment type="catalytic activity">
    <reaction evidence="3 5">
        <text>L-methionyl-[protein] + [thioredoxin]-disulfide + H2O = L-methionyl-(S)-S-oxide-[protein] + [thioredoxin]-dithiol</text>
        <dbReference type="Rhea" id="RHEA:14217"/>
        <dbReference type="Rhea" id="RHEA-COMP:10698"/>
        <dbReference type="Rhea" id="RHEA-COMP:10700"/>
        <dbReference type="Rhea" id="RHEA-COMP:12313"/>
        <dbReference type="Rhea" id="RHEA-COMP:12315"/>
        <dbReference type="ChEBI" id="CHEBI:15377"/>
        <dbReference type="ChEBI" id="CHEBI:16044"/>
        <dbReference type="ChEBI" id="CHEBI:29950"/>
        <dbReference type="ChEBI" id="CHEBI:44120"/>
        <dbReference type="ChEBI" id="CHEBI:50058"/>
        <dbReference type="EC" id="1.8.4.11"/>
    </reaction>
</comment>
<evidence type="ECO:0000256" key="5">
    <source>
        <dbReference type="HAMAP-Rule" id="MF_01401"/>
    </source>
</evidence>
<dbReference type="HAMAP" id="MF_01401">
    <property type="entry name" value="MsrA"/>
    <property type="match status" value="1"/>
</dbReference>
<dbReference type="GO" id="GO:0034599">
    <property type="term" value="P:cellular response to oxidative stress"/>
    <property type="evidence" value="ECO:0007669"/>
    <property type="project" value="TreeGrafter"/>
</dbReference>
<dbReference type="FunFam" id="3.30.1060.10:FF:000001">
    <property type="entry name" value="Peptide methionine sulfoxide reductase MsrA"/>
    <property type="match status" value="1"/>
</dbReference>
<reference evidence="8 9" key="1">
    <citation type="submission" date="2016-03" db="EMBL/GenBank/DDBJ databases">
        <title>Genome sequence of Nesiotobacter sp. nov., a moderately halophilic alphaproteobacterium isolated from the Yellow Sea, China.</title>
        <authorList>
            <person name="Zhang G."/>
            <person name="Zhang R."/>
        </authorList>
    </citation>
    <scope>NUCLEOTIDE SEQUENCE [LARGE SCALE GENOMIC DNA]</scope>
    <source>
        <strain evidence="8 9">WB1-6</strain>
    </source>
</reference>
<dbReference type="EMBL" id="LVVZ01000014">
    <property type="protein sequence ID" value="OKL44681.1"/>
    <property type="molecule type" value="Genomic_DNA"/>
</dbReference>
<accession>A0A1U7JJ49</accession>
<dbReference type="Gene3D" id="3.30.1060.10">
    <property type="entry name" value="Peptide methionine sulphoxide reductase MsrA"/>
    <property type="match status" value="1"/>
</dbReference>
<evidence type="ECO:0000256" key="6">
    <source>
        <dbReference type="SAM" id="MobiDB-lite"/>
    </source>
</evidence>
<evidence type="ECO:0000256" key="1">
    <source>
        <dbReference type="ARBA" id="ARBA00005591"/>
    </source>
</evidence>
<feature type="region of interest" description="Disordered" evidence="6">
    <location>
        <begin position="1"/>
        <end position="36"/>
    </location>
</feature>
<dbReference type="AlphaFoldDB" id="A0A1U7JJ49"/>
<evidence type="ECO:0000256" key="4">
    <source>
        <dbReference type="ARBA" id="ARBA00048782"/>
    </source>
</evidence>
<dbReference type="InterPro" id="IPR050162">
    <property type="entry name" value="MsrA_MetSO_reductase"/>
</dbReference>
<feature type="compositionally biased region" description="Polar residues" evidence="6">
    <location>
        <begin position="23"/>
        <end position="32"/>
    </location>
</feature>
<dbReference type="SUPFAM" id="SSF55068">
    <property type="entry name" value="Peptide methionine sulfoxide reductase"/>
    <property type="match status" value="1"/>
</dbReference>
<dbReference type="PANTHER" id="PTHR42799:SF2">
    <property type="entry name" value="MITOCHONDRIAL PEPTIDE METHIONINE SULFOXIDE REDUCTASE"/>
    <property type="match status" value="1"/>
</dbReference>
<dbReference type="InterPro" id="IPR002569">
    <property type="entry name" value="Met_Sox_Rdtase_MsrA_dom"/>
</dbReference>
<evidence type="ECO:0000259" key="7">
    <source>
        <dbReference type="Pfam" id="PF01625"/>
    </source>
</evidence>
<dbReference type="STRING" id="197461.A3843_07545"/>
<dbReference type="GO" id="GO:0005737">
    <property type="term" value="C:cytoplasm"/>
    <property type="evidence" value="ECO:0007669"/>
    <property type="project" value="TreeGrafter"/>
</dbReference>
<name>A0A1U7JJ49_9HYPH</name>
<comment type="catalytic activity">
    <reaction evidence="4 5">
        <text>[thioredoxin]-disulfide + L-methionine + H2O = L-methionine (S)-S-oxide + [thioredoxin]-dithiol</text>
        <dbReference type="Rhea" id="RHEA:19993"/>
        <dbReference type="Rhea" id="RHEA-COMP:10698"/>
        <dbReference type="Rhea" id="RHEA-COMP:10700"/>
        <dbReference type="ChEBI" id="CHEBI:15377"/>
        <dbReference type="ChEBI" id="CHEBI:29950"/>
        <dbReference type="ChEBI" id="CHEBI:50058"/>
        <dbReference type="ChEBI" id="CHEBI:57844"/>
        <dbReference type="ChEBI" id="CHEBI:58772"/>
        <dbReference type="EC" id="1.8.4.11"/>
    </reaction>
</comment>